<name>X6NKY7_RETFI</name>
<reference evidence="2 3" key="1">
    <citation type="journal article" date="2013" name="Curr. Biol.">
        <title>The Genome of the Foraminiferan Reticulomyxa filosa.</title>
        <authorList>
            <person name="Glockner G."/>
            <person name="Hulsmann N."/>
            <person name="Schleicher M."/>
            <person name="Noegel A.A."/>
            <person name="Eichinger L."/>
            <person name="Gallinger C."/>
            <person name="Pawlowski J."/>
            <person name="Sierra R."/>
            <person name="Euteneuer U."/>
            <person name="Pillet L."/>
            <person name="Moustafa A."/>
            <person name="Platzer M."/>
            <person name="Groth M."/>
            <person name="Szafranski K."/>
            <person name="Schliwa M."/>
        </authorList>
    </citation>
    <scope>NUCLEOTIDE SEQUENCE [LARGE SCALE GENOMIC DNA]</scope>
</reference>
<evidence type="ECO:0000313" key="3">
    <source>
        <dbReference type="Proteomes" id="UP000023152"/>
    </source>
</evidence>
<gene>
    <name evidence="2" type="ORF">RFI_10773</name>
</gene>
<comment type="caution">
    <text evidence="2">The sequence shown here is derived from an EMBL/GenBank/DDBJ whole genome shotgun (WGS) entry which is preliminary data.</text>
</comment>
<keyword evidence="1" id="KW-0472">Membrane</keyword>
<dbReference type="EMBL" id="ASPP01007918">
    <property type="protein sequence ID" value="ETO26364.1"/>
    <property type="molecule type" value="Genomic_DNA"/>
</dbReference>
<proteinExistence type="predicted"/>
<sequence>MFFLLFGYVHLRSGKKYIIYEIAIFFWFSFARLSFLFKKGISDNKMIVNCDYSSVTIKSLLITKCFVFFVLFLSIQKKLIRFDIFIQACSVYNVFNRIYLKYPINEIKIIQKNVYAHYQIPFMNDPVTALKASPKMKKLSKAKNSTFVLKSNLNLNSIFINSKNDSILYFK</sequence>
<evidence type="ECO:0000256" key="1">
    <source>
        <dbReference type="SAM" id="Phobius"/>
    </source>
</evidence>
<keyword evidence="1" id="KW-1133">Transmembrane helix</keyword>
<dbReference type="Proteomes" id="UP000023152">
    <property type="component" value="Unassembled WGS sequence"/>
</dbReference>
<accession>X6NKY7</accession>
<feature type="transmembrane region" description="Helical" evidence="1">
    <location>
        <begin position="57"/>
        <end position="75"/>
    </location>
</feature>
<evidence type="ECO:0000313" key="2">
    <source>
        <dbReference type="EMBL" id="ETO26364.1"/>
    </source>
</evidence>
<dbReference type="AlphaFoldDB" id="X6NKY7"/>
<keyword evidence="1" id="KW-0812">Transmembrane</keyword>
<organism evidence="2 3">
    <name type="scientific">Reticulomyxa filosa</name>
    <dbReference type="NCBI Taxonomy" id="46433"/>
    <lineage>
        <taxon>Eukaryota</taxon>
        <taxon>Sar</taxon>
        <taxon>Rhizaria</taxon>
        <taxon>Retaria</taxon>
        <taxon>Foraminifera</taxon>
        <taxon>Monothalamids</taxon>
        <taxon>Reticulomyxidae</taxon>
        <taxon>Reticulomyxa</taxon>
    </lineage>
</organism>
<keyword evidence="3" id="KW-1185">Reference proteome</keyword>
<protein>
    <submittedName>
        <fullName evidence="2">Uncharacterized protein</fullName>
    </submittedName>
</protein>
<feature type="transmembrane region" description="Helical" evidence="1">
    <location>
        <begin position="17"/>
        <end position="37"/>
    </location>
</feature>